<sequence length="340" mass="37887">METDDASFGKTLLMLWMSYGLAQRQGRAFFIDDTRWPYGRYATYFAPPPSPGCAPPPPHQVLPCAHAARHLLVTAATAPWTFGRSFDDEFTRPRRRGSERHRAVYDLTRTGYQALFQIATKTSRRHVGMQIRRGDLHPREYQFSRDYLPLERYATAARSLSTRLQPRPDHSPPGVAPIPLLLASDDPDVLTAPDLLQALTPLPLQEAQTRITLATKATLDLASPIRPVPVPGSAYTKYIPENSGWEGGFYSRLFFSIGQTARPHAASGEEVSEPAMRLRELVGRAYLIDLAILGEADGVVCAVSCAACRVLGVMLGWEAVVDGRWVNVDDRRGWSWDGRR</sequence>
<protein>
    <submittedName>
        <fullName evidence="1">Uncharacterized protein</fullName>
    </submittedName>
</protein>
<evidence type="ECO:0000313" key="2">
    <source>
        <dbReference type="Proteomes" id="UP001138500"/>
    </source>
</evidence>
<name>A0A9W7SNZ9_9PEZI</name>
<organism evidence="1 2">
    <name type="scientific">Teratosphaeria destructans</name>
    <dbReference type="NCBI Taxonomy" id="418781"/>
    <lineage>
        <taxon>Eukaryota</taxon>
        <taxon>Fungi</taxon>
        <taxon>Dikarya</taxon>
        <taxon>Ascomycota</taxon>
        <taxon>Pezizomycotina</taxon>
        <taxon>Dothideomycetes</taxon>
        <taxon>Dothideomycetidae</taxon>
        <taxon>Mycosphaerellales</taxon>
        <taxon>Teratosphaeriaceae</taxon>
        <taxon>Teratosphaeria</taxon>
    </lineage>
</organism>
<dbReference type="PANTHER" id="PTHR13132:SF29">
    <property type="entry name" value="ALPHA-(1,6)-FUCOSYLTRANSFERASE"/>
    <property type="match status" value="1"/>
</dbReference>
<reference evidence="1 2" key="2">
    <citation type="journal article" date="2021" name="Curr. Genet.">
        <title>Genetic response to nitrogen starvation in the aggressive Eucalyptus foliar pathogen Teratosphaeria destructans.</title>
        <authorList>
            <person name="Havenga M."/>
            <person name="Wingfield B.D."/>
            <person name="Wingfield M.J."/>
            <person name="Dreyer L.L."/>
            <person name="Roets F."/>
            <person name="Aylward J."/>
        </authorList>
    </citation>
    <scope>NUCLEOTIDE SEQUENCE [LARGE SCALE GENOMIC DNA]</scope>
    <source>
        <strain evidence="1">CMW44962</strain>
    </source>
</reference>
<dbReference type="GO" id="GO:0046921">
    <property type="term" value="F:alpha-(1-&gt;6)-fucosyltransferase activity"/>
    <property type="evidence" value="ECO:0007669"/>
    <property type="project" value="TreeGrafter"/>
</dbReference>
<accession>A0A9W7SNZ9</accession>
<comment type="caution">
    <text evidence="1">The sequence shown here is derived from an EMBL/GenBank/DDBJ whole genome shotgun (WGS) entry which is preliminary data.</text>
</comment>
<keyword evidence="2" id="KW-1185">Reference proteome</keyword>
<evidence type="ECO:0000313" key="1">
    <source>
        <dbReference type="EMBL" id="KAH9825912.1"/>
    </source>
</evidence>
<dbReference type="PANTHER" id="PTHR13132">
    <property type="entry name" value="ALPHA- 1,6 -FUCOSYLTRANSFERASE"/>
    <property type="match status" value="1"/>
</dbReference>
<dbReference type="OrthoDB" id="2392789at2759"/>
<proteinExistence type="predicted"/>
<gene>
    <name evidence="1" type="ORF">Tdes44962_MAKER10122</name>
</gene>
<dbReference type="Proteomes" id="UP001138500">
    <property type="component" value="Unassembled WGS sequence"/>
</dbReference>
<reference evidence="1 2" key="1">
    <citation type="journal article" date="2018" name="IMA Fungus">
        <title>IMA Genome-F 10: Nine draft genome sequences of Claviceps purpurea s.lat., including C. arundinis, C. humidiphila, and C. cf. spartinae, pseudomolecules for the pitch canker pathogen Fusarium circinatum, draft genome of Davidsoniella eucalypti, Grosmannia galeiformis, Quambalaria eucalypti, and Teratosphaeria destructans.</title>
        <authorList>
            <person name="Wingfield B.D."/>
            <person name="Liu M."/>
            <person name="Nguyen H.D."/>
            <person name="Lane F.A."/>
            <person name="Morgan S.W."/>
            <person name="De Vos L."/>
            <person name="Wilken P.M."/>
            <person name="Duong T.A."/>
            <person name="Aylward J."/>
            <person name="Coetzee M.P."/>
            <person name="Dadej K."/>
            <person name="De Beer Z.W."/>
            <person name="Findlay W."/>
            <person name="Havenga M."/>
            <person name="Kolarik M."/>
            <person name="Menzies J.G."/>
            <person name="Naidoo K."/>
            <person name="Pochopski O."/>
            <person name="Shoukouhi P."/>
            <person name="Santana Q.C."/>
            <person name="Seifert K.A."/>
            <person name="Soal N."/>
            <person name="Steenkamp E.T."/>
            <person name="Tatham C.T."/>
            <person name="van der Nest M.A."/>
            <person name="Wingfield M.J."/>
        </authorList>
    </citation>
    <scope>NUCLEOTIDE SEQUENCE [LARGE SCALE GENOMIC DNA]</scope>
    <source>
        <strain evidence="1">CMW44962</strain>
    </source>
</reference>
<dbReference type="GO" id="GO:0006487">
    <property type="term" value="P:protein N-linked glycosylation"/>
    <property type="evidence" value="ECO:0007669"/>
    <property type="project" value="TreeGrafter"/>
</dbReference>
<dbReference type="AlphaFoldDB" id="A0A9W7SNZ9"/>
<dbReference type="EMBL" id="RIBY02002057">
    <property type="protein sequence ID" value="KAH9825912.1"/>
    <property type="molecule type" value="Genomic_DNA"/>
</dbReference>